<accession>A0A016XH83</accession>
<dbReference type="EMBL" id="JEMG01000001">
    <property type="protein sequence ID" value="EYC51454.1"/>
    <property type="molecule type" value="Genomic_DNA"/>
</dbReference>
<dbReference type="Proteomes" id="UP000023268">
    <property type="component" value="Unassembled WGS sequence"/>
</dbReference>
<dbReference type="STRING" id="1458275.AZ34_10460"/>
<evidence type="ECO:0000313" key="1">
    <source>
        <dbReference type="EMBL" id="EYC51454.1"/>
    </source>
</evidence>
<gene>
    <name evidence="1" type="ORF">AZ34_10460</name>
</gene>
<organism evidence="1 2">
    <name type="scientific">Hylemonella gracilis str. Niagara R</name>
    <dbReference type="NCBI Taxonomy" id="1458275"/>
    <lineage>
        <taxon>Bacteria</taxon>
        <taxon>Pseudomonadati</taxon>
        <taxon>Pseudomonadota</taxon>
        <taxon>Betaproteobacteria</taxon>
        <taxon>Burkholderiales</taxon>
        <taxon>Comamonadaceae</taxon>
        <taxon>Hylemonella</taxon>
    </lineage>
</organism>
<reference evidence="1 2" key="1">
    <citation type="submission" date="2014-02" db="EMBL/GenBank/DDBJ databases">
        <title>Draft Genome of Hylemonella gracilis isolated from the Niagara River.</title>
        <authorList>
            <person name="Pawlowski D.R."/>
            <person name="Koudelka G.B."/>
        </authorList>
    </citation>
    <scope>NUCLEOTIDE SEQUENCE [LARGE SCALE GENOMIC DNA]</scope>
    <source>
        <strain evidence="1 2">Niagara R</strain>
    </source>
</reference>
<dbReference type="eggNOG" id="ENOG5032RTF">
    <property type="taxonomic scope" value="Bacteria"/>
</dbReference>
<comment type="caution">
    <text evidence="1">The sequence shown here is derived from an EMBL/GenBank/DDBJ whole genome shotgun (WGS) entry which is preliminary data.</text>
</comment>
<dbReference type="Pfam" id="PF06891">
    <property type="entry name" value="P2_Phage_GpR"/>
    <property type="match status" value="1"/>
</dbReference>
<name>A0A016XH83_9BURK</name>
<dbReference type="RefSeq" id="WP_051509676.1">
    <property type="nucleotide sequence ID" value="NZ_JEMG01000001.1"/>
</dbReference>
<sequence length="181" mass="20204">MYKPSSLRKHLSLAVPDFKTNPDKLSILVKVGRLQCAGGRSLSHTHAYTAQIVVEGFDGSPDAVFVPLLVWLRTHQPEIFDNEKLRDGAVRYEVDYNDERTIDLLIELDLTESVIVTPAVPLPQEEEGLPPGRYTIQHIGEPPRPGTAQIEEAWEIWADGQPVAAWTNRPADFDDAPVLTQ</sequence>
<protein>
    <submittedName>
        <fullName evidence="1">Tail fiber protein</fullName>
    </submittedName>
</protein>
<dbReference type="AlphaFoldDB" id="A0A016XH83"/>
<dbReference type="InterPro" id="IPR009678">
    <property type="entry name" value="Phage_tail_completion_R"/>
</dbReference>
<evidence type="ECO:0000313" key="2">
    <source>
        <dbReference type="Proteomes" id="UP000023268"/>
    </source>
</evidence>
<proteinExistence type="predicted"/>
<dbReference type="OrthoDB" id="8564199at2"/>